<dbReference type="Gene3D" id="1.20.1110.10">
    <property type="entry name" value="Calcium-transporting ATPase, transmembrane domain"/>
    <property type="match status" value="1"/>
</dbReference>
<feature type="transmembrane region" description="Helical" evidence="17">
    <location>
        <begin position="842"/>
        <end position="863"/>
    </location>
</feature>
<dbReference type="PROSITE" id="PS00154">
    <property type="entry name" value="ATPASE_E1_E2"/>
    <property type="match status" value="1"/>
</dbReference>
<dbReference type="InterPro" id="IPR059000">
    <property type="entry name" value="ATPase_P-type_domA"/>
</dbReference>
<dbReference type="EMBL" id="KV907502">
    <property type="protein sequence ID" value="OOF94216.1"/>
    <property type="molecule type" value="Genomic_DNA"/>
</dbReference>
<comment type="catalytic activity">
    <reaction evidence="15 17">
        <text>Ca(2+)(in) + ATP + H2O = Ca(2+)(out) + ADP + phosphate + H(+)</text>
        <dbReference type="Rhea" id="RHEA:18105"/>
        <dbReference type="ChEBI" id="CHEBI:15377"/>
        <dbReference type="ChEBI" id="CHEBI:15378"/>
        <dbReference type="ChEBI" id="CHEBI:29108"/>
        <dbReference type="ChEBI" id="CHEBI:30616"/>
        <dbReference type="ChEBI" id="CHEBI:43474"/>
        <dbReference type="ChEBI" id="CHEBI:456216"/>
        <dbReference type="EC" id="7.2.2.10"/>
    </reaction>
</comment>
<evidence type="ECO:0000256" key="3">
    <source>
        <dbReference type="ARBA" id="ARBA00022554"/>
    </source>
</evidence>
<evidence type="ECO:0000256" key="10">
    <source>
        <dbReference type="ARBA" id="ARBA00022842"/>
    </source>
</evidence>
<dbReference type="FunFam" id="2.70.150.10:FF:000028">
    <property type="entry name" value="Calcium-transporting ATPase"/>
    <property type="match status" value="1"/>
</dbReference>
<evidence type="ECO:0000256" key="6">
    <source>
        <dbReference type="ARBA" id="ARBA00022723"/>
    </source>
</evidence>
<dbReference type="Proteomes" id="UP000188318">
    <property type="component" value="Unassembled WGS sequence"/>
</dbReference>
<keyword evidence="3" id="KW-0926">Vacuole</keyword>
<dbReference type="GO" id="GO:0005524">
    <property type="term" value="F:ATP binding"/>
    <property type="evidence" value="ECO:0007669"/>
    <property type="project" value="UniProtKB-KW"/>
</dbReference>
<keyword evidence="5 17" id="KW-0812">Transmembrane</keyword>
<evidence type="ECO:0000256" key="14">
    <source>
        <dbReference type="ARBA" id="ARBA00023136"/>
    </source>
</evidence>
<dbReference type="CDD" id="cd02081">
    <property type="entry name" value="P-type_ATPase_Ca_PMCA-like"/>
    <property type="match status" value="1"/>
</dbReference>
<dbReference type="SFLD" id="SFLDG00002">
    <property type="entry name" value="C1.7:_P-type_atpase_like"/>
    <property type="match status" value="1"/>
</dbReference>
<evidence type="ECO:0000256" key="2">
    <source>
        <dbReference type="ARBA" id="ARBA00022448"/>
    </source>
</evidence>
<keyword evidence="14 17" id="KW-0472">Membrane</keyword>
<keyword evidence="7 17" id="KW-0547">Nucleotide-binding</keyword>
<dbReference type="Pfam" id="PF00689">
    <property type="entry name" value="Cation_ATPase_C"/>
    <property type="match status" value="1"/>
</dbReference>
<dbReference type="Gene3D" id="2.70.150.10">
    <property type="entry name" value="Calcium-transporting ATPase, cytoplasmic transduction domain A"/>
    <property type="match status" value="1"/>
</dbReference>
<keyword evidence="13 17" id="KW-0406">Ion transport</keyword>
<organism evidence="19 20">
    <name type="scientific">Aspergillus carbonarius (strain ITEM 5010)</name>
    <dbReference type="NCBI Taxonomy" id="602072"/>
    <lineage>
        <taxon>Eukaryota</taxon>
        <taxon>Fungi</taxon>
        <taxon>Dikarya</taxon>
        <taxon>Ascomycota</taxon>
        <taxon>Pezizomycotina</taxon>
        <taxon>Eurotiomycetes</taxon>
        <taxon>Eurotiomycetidae</taxon>
        <taxon>Eurotiales</taxon>
        <taxon>Aspergillaceae</taxon>
        <taxon>Aspergillus</taxon>
        <taxon>Aspergillus subgen. Circumdati</taxon>
    </lineage>
</organism>
<keyword evidence="12 17" id="KW-1133">Transmembrane helix</keyword>
<evidence type="ECO:0000259" key="18">
    <source>
        <dbReference type="SMART" id="SM00831"/>
    </source>
</evidence>
<evidence type="ECO:0000256" key="7">
    <source>
        <dbReference type="ARBA" id="ARBA00022741"/>
    </source>
</evidence>
<name>A0A1R3RIB3_ASPC5</name>
<dbReference type="NCBIfam" id="TIGR01494">
    <property type="entry name" value="ATPase_P-type"/>
    <property type="match status" value="2"/>
</dbReference>
<evidence type="ECO:0000313" key="20">
    <source>
        <dbReference type="Proteomes" id="UP000188318"/>
    </source>
</evidence>
<dbReference type="Gene3D" id="3.40.50.1000">
    <property type="entry name" value="HAD superfamily/HAD-like"/>
    <property type="match status" value="1"/>
</dbReference>
<dbReference type="OMA" id="MWKLMLG"/>
<keyword evidence="6" id="KW-0479">Metal-binding</keyword>
<dbReference type="PANTHER" id="PTHR24093">
    <property type="entry name" value="CATION TRANSPORTING ATPASE"/>
    <property type="match status" value="1"/>
</dbReference>
<accession>A0A1R3RIB3</accession>
<dbReference type="GO" id="GO:0005774">
    <property type="term" value="C:vacuolar membrane"/>
    <property type="evidence" value="ECO:0007669"/>
    <property type="project" value="UniProtKB-SubCell"/>
</dbReference>
<dbReference type="InterPro" id="IPR018303">
    <property type="entry name" value="ATPase_P-typ_P_site"/>
</dbReference>
<comment type="function">
    <text evidence="16">This magnesium-dependent enzyme catalyzes the hydrolysis of ATP coupled with the transport of calcium. Transports the calcium to the vacuole and participates in the control of the cytosolic free calcium.</text>
</comment>
<evidence type="ECO:0000256" key="12">
    <source>
        <dbReference type="ARBA" id="ARBA00022989"/>
    </source>
</evidence>
<dbReference type="SUPFAM" id="SSF81660">
    <property type="entry name" value="Metal cation-transporting ATPase, ATP-binding domain N"/>
    <property type="match status" value="1"/>
</dbReference>
<feature type="transmembrane region" description="Helical" evidence="17">
    <location>
        <begin position="1034"/>
        <end position="1056"/>
    </location>
</feature>
<dbReference type="SFLD" id="SFLDF00027">
    <property type="entry name" value="p-type_atpase"/>
    <property type="match status" value="1"/>
</dbReference>
<dbReference type="PRINTS" id="PR00119">
    <property type="entry name" value="CATATPASE"/>
</dbReference>
<dbReference type="STRING" id="602072.A0A1R3RIB3"/>
<evidence type="ECO:0000256" key="17">
    <source>
        <dbReference type="RuleBase" id="RU361146"/>
    </source>
</evidence>
<keyword evidence="20" id="KW-1185">Reference proteome</keyword>
<feature type="transmembrane region" description="Helical" evidence="17">
    <location>
        <begin position="1002"/>
        <end position="1022"/>
    </location>
</feature>
<dbReference type="Pfam" id="PF13246">
    <property type="entry name" value="Cation_ATPase"/>
    <property type="match status" value="1"/>
</dbReference>
<dbReference type="GO" id="GO:0046872">
    <property type="term" value="F:metal ion binding"/>
    <property type="evidence" value="ECO:0007669"/>
    <property type="project" value="UniProtKB-KW"/>
</dbReference>
<dbReference type="InterPro" id="IPR023299">
    <property type="entry name" value="ATPase_P-typ_cyto_dom_N"/>
</dbReference>
<evidence type="ECO:0000256" key="15">
    <source>
        <dbReference type="ARBA" id="ARBA00048694"/>
    </source>
</evidence>
<evidence type="ECO:0000256" key="9">
    <source>
        <dbReference type="ARBA" id="ARBA00022840"/>
    </source>
</evidence>
<dbReference type="Pfam" id="PF00122">
    <property type="entry name" value="E1-E2_ATPase"/>
    <property type="match status" value="1"/>
</dbReference>
<dbReference type="PANTHER" id="PTHR24093:SF424">
    <property type="entry name" value="CALCIUM-TRANSPORTING ATPASE"/>
    <property type="match status" value="1"/>
</dbReference>
<feature type="transmembrane region" description="Helical" evidence="17">
    <location>
        <begin position="403"/>
        <end position="430"/>
    </location>
</feature>
<dbReference type="GO" id="GO:0006874">
    <property type="term" value="P:intracellular calcium ion homeostasis"/>
    <property type="evidence" value="ECO:0007669"/>
    <property type="project" value="UniProtKB-ARBA"/>
</dbReference>
<comment type="caution">
    <text evidence="17">Lacks conserved residue(s) required for the propagation of feature annotation.</text>
</comment>
<feature type="transmembrane region" description="Helical" evidence="17">
    <location>
        <begin position="869"/>
        <end position="891"/>
    </location>
</feature>
<evidence type="ECO:0000313" key="19">
    <source>
        <dbReference type="EMBL" id="OOF94216.1"/>
    </source>
</evidence>
<dbReference type="InterPro" id="IPR023298">
    <property type="entry name" value="ATPase_P-typ_TM_dom_sf"/>
</dbReference>
<dbReference type="InterPro" id="IPR008250">
    <property type="entry name" value="ATPase_P-typ_transduc_dom_A_sf"/>
</dbReference>
<evidence type="ECO:0000256" key="13">
    <source>
        <dbReference type="ARBA" id="ARBA00023065"/>
    </source>
</evidence>
<sequence>MSLVESDLVPRPSKSLLYDDISLSEALAPDPQYEHDFHIDDNKFAFSPGQLNKLLNPKSLAVFYALGGLRGLEHGLQTDLTAGLSVDEGILSEHVTFNDARDMSLAKLGSDRRLLSRSIPESVHQDTPTQFADRYRVFGRNKLPEARRKGFLKLLWEAYNDKIIILLTIAAVVSLSLGVYEAVSGQSQVDWIEGVAVCVAILIVVSATAGNDWQKERQFAKLNKRTVDRDVRVIRSGKPIMVHIFDITVGDVLHIEPGDSPPADGVIISCHGIKCDESSATGESDQMEKMSGHEVWNSILQETATEEMDPFIISGSKVLEGLGTYLVTSVGRNSTYGRIMSSLRTESDPTPLQVKLSKLASWIGWFGTGAALLLFFVLFFRFLAQLSGSEATPTEKGQEFMDILIVAVTVIVVAIPEGLPLAVTLALAFATTRMLKENNLVRLLRSCETMGNATVICSDKTGTLTQNQMTAVVGFFGSHEKFGHMPSDDDQSSPTALEVSSRFPASFRDLLVKSIALNCTAFEEVQENGKQFIGNKTEVALLRFAREYLGMTDLGEEKSNADVEHVYPFESGRKSMGVVYRTDSGGSRLLVKGAAELVLDMSTQMVATGQSEATHITVEPISKADHKVISGNIDNYASRSLRTIGLAYRDLSECPSGNSVDHEKGLPSYEQLLHDMTWIGAFGIQDPLRPEVPGAIRKCHSAGVQVKMVTGDNINTALSIASCCGIKTDEGIVMEGPQFRKLCDEDMDTVLPRLQVLARSSPDDKRLLVQHLKRLGEIVAVTGDGTNDGPALKTADVGFSMGISGTEVAREASSIILLDDNFKSIVTAISWGRSVNDAVAKFLQFQITVNITAVCLTVITAIYNSSNESVFKAIQLLWLNLIMDTFAALALQLCPLANISRATDPPNDKILARPPTPRSAPLFTVTMWKMILGQSVYKLALCFTLYFAGDRILGYDTSIPQKQLELDTIIFNTFVWMQIFNELNCRRLDNKFNIFEGVHRNYWFMVINALMVGGQVLIIFVGGDAFSVTRLDGVQWAICLGCAVFCIPWAAILKFLPDHYVAVLLEFTGKTFRIVLHPVGRSYRAIAHAFSKLKRSLMTPFRCFHDKKPRIDEEACNGSAPES</sequence>
<keyword evidence="2 17" id="KW-0813">Transport</keyword>
<dbReference type="PRINTS" id="PR00120">
    <property type="entry name" value="HATPASE"/>
</dbReference>
<dbReference type="EC" id="7.2.2.10" evidence="17"/>
<dbReference type="InterPro" id="IPR004014">
    <property type="entry name" value="ATPase_P-typ_cation-transptr_N"/>
</dbReference>
<dbReference type="InterPro" id="IPR001757">
    <property type="entry name" value="P_typ_ATPase"/>
</dbReference>
<dbReference type="InterPro" id="IPR044492">
    <property type="entry name" value="P_typ_ATPase_HD_dom"/>
</dbReference>
<feature type="transmembrane region" description="Helical" evidence="17">
    <location>
        <begin position="362"/>
        <end position="383"/>
    </location>
</feature>
<keyword evidence="10" id="KW-0460">Magnesium</keyword>
<feature type="domain" description="Cation-transporting P-type ATPase N-terminal" evidence="18">
    <location>
        <begin position="113"/>
        <end position="179"/>
    </location>
</feature>
<evidence type="ECO:0000256" key="11">
    <source>
        <dbReference type="ARBA" id="ARBA00022967"/>
    </source>
</evidence>
<evidence type="ECO:0000256" key="5">
    <source>
        <dbReference type="ARBA" id="ARBA00022692"/>
    </source>
</evidence>
<dbReference type="FunFam" id="3.40.50.1000:FF:000001">
    <property type="entry name" value="Phospholipid-transporting ATPase IC"/>
    <property type="match status" value="1"/>
</dbReference>
<proteinExistence type="inferred from homology"/>
<dbReference type="NCBIfam" id="TIGR01517">
    <property type="entry name" value="ATPase-IIB_Ca"/>
    <property type="match status" value="1"/>
</dbReference>
<dbReference type="AlphaFoldDB" id="A0A1R3RIB3"/>
<dbReference type="InterPro" id="IPR023214">
    <property type="entry name" value="HAD_sf"/>
</dbReference>
<dbReference type="InterPro" id="IPR006408">
    <property type="entry name" value="P-type_ATPase_IIB"/>
</dbReference>
<comment type="function">
    <text evidence="17">Catalyzes the hydrolysis of ATP coupled with the transport of calcium.</text>
</comment>
<dbReference type="SMART" id="SM00831">
    <property type="entry name" value="Cation_ATPase_N"/>
    <property type="match status" value="1"/>
</dbReference>
<dbReference type="OrthoDB" id="3352408at2759"/>
<protein>
    <recommendedName>
        <fullName evidence="17">Calcium-transporting ATPase</fullName>
        <ecNumber evidence="17">7.2.2.10</ecNumber>
    </recommendedName>
</protein>
<dbReference type="InterPro" id="IPR006068">
    <property type="entry name" value="ATPase_P-typ_cation-transptr_C"/>
</dbReference>
<reference evidence="20" key="1">
    <citation type="journal article" date="2017" name="Genome Biol.">
        <title>Comparative genomics reveals high biological diversity and specific adaptations in the industrially and medically important fungal genus Aspergillus.</title>
        <authorList>
            <person name="de Vries R.P."/>
            <person name="Riley R."/>
            <person name="Wiebenga A."/>
            <person name="Aguilar-Osorio G."/>
            <person name="Amillis S."/>
            <person name="Uchima C.A."/>
            <person name="Anderluh G."/>
            <person name="Asadollahi M."/>
            <person name="Askin M."/>
            <person name="Barry K."/>
            <person name="Battaglia E."/>
            <person name="Bayram O."/>
            <person name="Benocci T."/>
            <person name="Braus-Stromeyer S.A."/>
            <person name="Caldana C."/>
            <person name="Canovas D."/>
            <person name="Cerqueira G.C."/>
            <person name="Chen F."/>
            <person name="Chen W."/>
            <person name="Choi C."/>
            <person name="Clum A."/>
            <person name="Dos Santos R.A."/>
            <person name="Damasio A.R."/>
            <person name="Diallinas G."/>
            <person name="Emri T."/>
            <person name="Fekete E."/>
            <person name="Flipphi M."/>
            <person name="Freyberg S."/>
            <person name="Gallo A."/>
            <person name="Gournas C."/>
            <person name="Habgood R."/>
            <person name="Hainaut M."/>
            <person name="Harispe M.L."/>
            <person name="Henrissat B."/>
            <person name="Hilden K.S."/>
            <person name="Hope R."/>
            <person name="Hossain A."/>
            <person name="Karabika E."/>
            <person name="Karaffa L."/>
            <person name="Karanyi Z."/>
            <person name="Krasevec N."/>
            <person name="Kuo A."/>
            <person name="Kusch H."/>
            <person name="LaButti K."/>
            <person name="Lagendijk E.L."/>
            <person name="Lapidus A."/>
            <person name="Levasseur A."/>
            <person name="Lindquist E."/>
            <person name="Lipzen A."/>
            <person name="Logrieco A.F."/>
            <person name="MacCabe A."/>
            <person name="Maekelae M.R."/>
            <person name="Malavazi I."/>
            <person name="Melin P."/>
            <person name="Meyer V."/>
            <person name="Mielnichuk N."/>
            <person name="Miskei M."/>
            <person name="Molnar A.P."/>
            <person name="Mule G."/>
            <person name="Ngan C.Y."/>
            <person name="Orejas M."/>
            <person name="Orosz E."/>
            <person name="Ouedraogo J.P."/>
            <person name="Overkamp K.M."/>
            <person name="Park H.-S."/>
            <person name="Perrone G."/>
            <person name="Piumi F."/>
            <person name="Punt P.J."/>
            <person name="Ram A.F."/>
            <person name="Ramon A."/>
            <person name="Rauscher S."/>
            <person name="Record E."/>
            <person name="Riano-Pachon D.M."/>
            <person name="Robert V."/>
            <person name="Roehrig J."/>
            <person name="Ruller R."/>
            <person name="Salamov A."/>
            <person name="Salih N.S."/>
            <person name="Samson R.A."/>
            <person name="Sandor E."/>
            <person name="Sanguinetti M."/>
            <person name="Schuetze T."/>
            <person name="Sepcic K."/>
            <person name="Shelest E."/>
            <person name="Sherlock G."/>
            <person name="Sophianopoulou V."/>
            <person name="Squina F.M."/>
            <person name="Sun H."/>
            <person name="Susca A."/>
            <person name="Todd R.B."/>
            <person name="Tsang A."/>
            <person name="Unkles S.E."/>
            <person name="van de Wiele N."/>
            <person name="van Rossen-Uffink D."/>
            <person name="Oliveira J.V."/>
            <person name="Vesth T.C."/>
            <person name="Visser J."/>
            <person name="Yu J.-H."/>
            <person name="Zhou M."/>
            <person name="Andersen M.R."/>
            <person name="Archer D.B."/>
            <person name="Baker S.E."/>
            <person name="Benoit I."/>
            <person name="Brakhage A.A."/>
            <person name="Braus G.H."/>
            <person name="Fischer R."/>
            <person name="Frisvad J.C."/>
            <person name="Goldman G.H."/>
            <person name="Houbraken J."/>
            <person name="Oakley B."/>
            <person name="Pocsi I."/>
            <person name="Scazzocchio C."/>
            <person name="Seiboth B."/>
            <person name="vanKuyk P.A."/>
            <person name="Wortman J."/>
            <person name="Dyer P.S."/>
            <person name="Grigoriev I.V."/>
        </authorList>
    </citation>
    <scope>NUCLEOTIDE SEQUENCE [LARGE SCALE GENOMIC DNA]</scope>
    <source>
        <strain evidence="20">ITEM 5010</strain>
    </source>
</reference>
<comment type="subcellular location">
    <subcellularLocation>
        <location evidence="17">Membrane</location>
        <topology evidence="17">Multi-pass membrane protein</topology>
    </subcellularLocation>
    <subcellularLocation>
        <location evidence="1">Vacuole membrane</location>
        <topology evidence="1">Multi-pass membrane protein</topology>
    </subcellularLocation>
</comment>
<dbReference type="SUPFAM" id="SSF81653">
    <property type="entry name" value="Calcium ATPase, transduction domain A"/>
    <property type="match status" value="1"/>
</dbReference>
<comment type="similarity">
    <text evidence="17">Belongs to the cation transport ATPase (P-type) (TC 3.A.3) family.</text>
</comment>
<dbReference type="GO" id="GO:0005886">
    <property type="term" value="C:plasma membrane"/>
    <property type="evidence" value="ECO:0007669"/>
    <property type="project" value="TreeGrafter"/>
</dbReference>
<keyword evidence="11" id="KW-1278">Translocase</keyword>
<dbReference type="FunFam" id="3.40.50.1000:FF:000018">
    <property type="entry name" value="Calcium-transporting ATPase"/>
    <property type="match status" value="1"/>
</dbReference>
<dbReference type="Pfam" id="PF00690">
    <property type="entry name" value="Cation_ATPase_N"/>
    <property type="match status" value="1"/>
</dbReference>
<dbReference type="VEuPathDB" id="FungiDB:ASPCADRAFT_171823"/>
<gene>
    <name evidence="19" type="ORF">ASPCADRAFT_171823</name>
</gene>
<dbReference type="GO" id="GO:0016887">
    <property type="term" value="F:ATP hydrolysis activity"/>
    <property type="evidence" value="ECO:0007669"/>
    <property type="project" value="InterPro"/>
</dbReference>
<dbReference type="SUPFAM" id="SSF56784">
    <property type="entry name" value="HAD-like"/>
    <property type="match status" value="1"/>
</dbReference>
<evidence type="ECO:0000256" key="1">
    <source>
        <dbReference type="ARBA" id="ARBA00004128"/>
    </source>
</evidence>
<dbReference type="InterPro" id="IPR036412">
    <property type="entry name" value="HAD-like_sf"/>
</dbReference>
<evidence type="ECO:0000256" key="4">
    <source>
        <dbReference type="ARBA" id="ARBA00022568"/>
    </source>
</evidence>
<evidence type="ECO:0000256" key="16">
    <source>
        <dbReference type="ARBA" id="ARBA00059328"/>
    </source>
</evidence>
<dbReference type="SFLD" id="SFLDS00003">
    <property type="entry name" value="Haloacid_Dehalogenase"/>
    <property type="match status" value="1"/>
</dbReference>
<evidence type="ECO:0000256" key="8">
    <source>
        <dbReference type="ARBA" id="ARBA00022837"/>
    </source>
</evidence>
<keyword evidence="4 17" id="KW-0109">Calcium transport</keyword>
<dbReference type="Gene3D" id="3.40.1110.10">
    <property type="entry name" value="Calcium-transporting ATPase, cytoplasmic domain N"/>
    <property type="match status" value="1"/>
</dbReference>
<dbReference type="SUPFAM" id="SSF81665">
    <property type="entry name" value="Calcium ATPase, transmembrane domain M"/>
    <property type="match status" value="1"/>
</dbReference>
<dbReference type="GO" id="GO:0005388">
    <property type="term" value="F:P-type calcium transporter activity"/>
    <property type="evidence" value="ECO:0007669"/>
    <property type="project" value="UniProtKB-EC"/>
</dbReference>
<keyword evidence="8 17" id="KW-0106">Calcium</keyword>
<keyword evidence="9 17" id="KW-0067">ATP-binding</keyword>